<proteinExistence type="predicted"/>
<keyword evidence="3" id="KW-1185">Reference proteome</keyword>
<evidence type="ECO:0000313" key="2">
    <source>
        <dbReference type="EMBL" id="MCY1073407.1"/>
    </source>
</evidence>
<evidence type="ECO:0000256" key="1">
    <source>
        <dbReference type="SAM" id="Coils"/>
    </source>
</evidence>
<sequence>MAGWTGRWGLGLAAVALGLASGCVAPPEDAQERLAQLEAEDKRMDEALDAVETRLLGNQSKLHLWQELERRHEQVSAIQCRVADEHLLAIAKHYEKQEAKARQLQKRRRMAAVDSAVLSSAGNRERLSNN</sequence>
<accession>A0ABT3ZVH5</accession>
<feature type="coiled-coil region" evidence="1">
    <location>
        <begin position="87"/>
        <end position="114"/>
    </location>
</feature>
<dbReference type="PROSITE" id="PS51257">
    <property type="entry name" value="PROKAR_LIPOPROTEIN"/>
    <property type="match status" value="1"/>
</dbReference>
<gene>
    <name evidence="2" type="ORF">OV287_02830</name>
</gene>
<dbReference type="EMBL" id="JAPNKA010000001">
    <property type="protein sequence ID" value="MCY1073407.1"/>
    <property type="molecule type" value="Genomic_DNA"/>
</dbReference>
<dbReference type="RefSeq" id="WP_267532415.1">
    <property type="nucleotide sequence ID" value="NZ_JAPNKA010000001.1"/>
</dbReference>
<evidence type="ECO:0000313" key="3">
    <source>
        <dbReference type="Proteomes" id="UP001207654"/>
    </source>
</evidence>
<name>A0ABT3ZVH5_9BACT</name>
<organism evidence="2 3">
    <name type="scientific">Archangium lansingense</name>
    <dbReference type="NCBI Taxonomy" id="2995310"/>
    <lineage>
        <taxon>Bacteria</taxon>
        <taxon>Pseudomonadati</taxon>
        <taxon>Myxococcota</taxon>
        <taxon>Myxococcia</taxon>
        <taxon>Myxococcales</taxon>
        <taxon>Cystobacterineae</taxon>
        <taxon>Archangiaceae</taxon>
        <taxon>Archangium</taxon>
    </lineage>
</organism>
<dbReference type="Proteomes" id="UP001207654">
    <property type="component" value="Unassembled WGS sequence"/>
</dbReference>
<protein>
    <recommendedName>
        <fullName evidence="4">Lipoprotein</fullName>
    </recommendedName>
</protein>
<evidence type="ECO:0008006" key="4">
    <source>
        <dbReference type="Google" id="ProtNLM"/>
    </source>
</evidence>
<reference evidence="2 3" key="1">
    <citation type="submission" date="2022-11" db="EMBL/GenBank/DDBJ databases">
        <title>Minimal conservation of predation-associated metabolite biosynthetic gene clusters underscores biosynthetic potential of Myxococcota including descriptions for ten novel species: Archangium lansinium sp. nov., Myxococcus landrumus sp. nov., Nannocystis bai.</title>
        <authorList>
            <person name="Ahearne A."/>
            <person name="Stevens C."/>
            <person name="Phillips K."/>
        </authorList>
    </citation>
    <scope>NUCLEOTIDE SEQUENCE [LARGE SCALE GENOMIC DNA]</scope>
    <source>
        <strain evidence="2 3">MIWBW</strain>
    </source>
</reference>
<comment type="caution">
    <text evidence="2">The sequence shown here is derived from an EMBL/GenBank/DDBJ whole genome shotgun (WGS) entry which is preliminary data.</text>
</comment>
<keyword evidence="1" id="KW-0175">Coiled coil</keyword>